<dbReference type="SUPFAM" id="SSF89796">
    <property type="entry name" value="CoA-transferase family III (CaiB/BaiF)"/>
    <property type="match status" value="1"/>
</dbReference>
<dbReference type="InterPro" id="IPR044855">
    <property type="entry name" value="CoA-Trfase_III_dom3_sf"/>
</dbReference>
<comment type="caution">
    <text evidence="2">The sequence shown here is derived from an EMBL/GenBank/DDBJ whole genome shotgun (WGS) entry which is preliminary data.</text>
</comment>
<reference evidence="2 3" key="1">
    <citation type="journal article" date="2014" name="BMC Genomics">
        <title>Comparison of environmental and isolate Sulfobacillus genomes reveals diverse carbon, sulfur, nitrogen, and hydrogen metabolisms.</title>
        <authorList>
            <person name="Justice N.B."/>
            <person name="Norman A."/>
            <person name="Brown C.T."/>
            <person name="Singh A."/>
            <person name="Thomas B.C."/>
            <person name="Banfield J.F."/>
        </authorList>
    </citation>
    <scope>NUCLEOTIDE SEQUENCE [LARGE SCALE GENOMIC DNA]</scope>
    <source>
        <strain evidence="2">AMDSBA3</strain>
    </source>
</reference>
<dbReference type="InterPro" id="IPR050483">
    <property type="entry name" value="CoA-transferase_III_domain"/>
</dbReference>
<dbReference type="PANTHER" id="PTHR48207">
    <property type="entry name" value="SUCCINATE--HYDROXYMETHYLGLUTARATE COA-TRANSFERASE"/>
    <property type="match status" value="1"/>
</dbReference>
<evidence type="ECO:0000313" key="2">
    <source>
        <dbReference type="EMBL" id="PSR23741.1"/>
    </source>
</evidence>
<name>A0A2T2WNC5_9FIRM</name>
<dbReference type="GO" id="GO:0008410">
    <property type="term" value="F:CoA-transferase activity"/>
    <property type="evidence" value="ECO:0007669"/>
    <property type="project" value="TreeGrafter"/>
</dbReference>
<sequence length="396" mass="44119">MNQPLQGKVVIDFTQNVAGPYCTQILGDLGARVIKIERPYAGDDTRGWFPPQWNGESTTFLALNRNKESVCLDLHHPESPQIIRKLLERADIVVQSFRTSTARKLGLDFASLRHLYPNLVYVEVSAYGVGGPNENLPGYDAILQAYTGIMSVNGDPKCDPARVGVSIIDLATGMWAAMGALAVVLDKRTDTSRYVQASLLETGVAWMQLLITNYLAEGSVPAKMGSVAPMAAPYEAFRTHDGWIMIAAGNNTLFRKLCTALDSQLDNNAKFASNDLRVMHRSELHEEIQGLLFHEQRTTSYWVDRLQAVGVPCSPIHSVAEVCRDVQVNSLELIKSSRDFRIPGFQWVDLPIRIDGQRADVRHWPPQLSEHTTAVLGWLGYPPDEINRLKQKRVVN</sequence>
<keyword evidence="1 2" id="KW-0808">Transferase</keyword>
<evidence type="ECO:0000256" key="1">
    <source>
        <dbReference type="ARBA" id="ARBA00022679"/>
    </source>
</evidence>
<dbReference type="InterPro" id="IPR003673">
    <property type="entry name" value="CoA-Trfase_fam_III"/>
</dbReference>
<dbReference type="Gene3D" id="3.40.50.10540">
    <property type="entry name" value="Crotonobetainyl-coa:carnitine coa-transferase, domain 1"/>
    <property type="match status" value="1"/>
</dbReference>
<evidence type="ECO:0000313" key="3">
    <source>
        <dbReference type="Proteomes" id="UP000241848"/>
    </source>
</evidence>
<protein>
    <submittedName>
        <fullName evidence="2">Formyl-CoA transferase</fullName>
    </submittedName>
</protein>
<dbReference type="InterPro" id="IPR023606">
    <property type="entry name" value="CoA-Trfase_III_dom_1_sf"/>
</dbReference>
<dbReference type="Pfam" id="PF02515">
    <property type="entry name" value="CoA_transf_3"/>
    <property type="match status" value="1"/>
</dbReference>
<dbReference type="PANTHER" id="PTHR48207:SF3">
    <property type="entry name" value="SUCCINATE--HYDROXYMETHYLGLUTARATE COA-TRANSFERASE"/>
    <property type="match status" value="1"/>
</dbReference>
<dbReference type="Gene3D" id="3.30.1540.10">
    <property type="entry name" value="formyl-coa transferase, domain 3"/>
    <property type="match status" value="1"/>
</dbReference>
<dbReference type="AlphaFoldDB" id="A0A2T2WNC5"/>
<accession>A0A2T2WNC5</accession>
<dbReference type="Proteomes" id="UP000241848">
    <property type="component" value="Unassembled WGS sequence"/>
</dbReference>
<organism evidence="2 3">
    <name type="scientific">Sulfobacillus acidophilus</name>
    <dbReference type="NCBI Taxonomy" id="53633"/>
    <lineage>
        <taxon>Bacteria</taxon>
        <taxon>Bacillati</taxon>
        <taxon>Bacillota</taxon>
        <taxon>Clostridia</taxon>
        <taxon>Eubacteriales</taxon>
        <taxon>Clostridiales Family XVII. Incertae Sedis</taxon>
        <taxon>Sulfobacillus</taxon>
    </lineage>
</organism>
<dbReference type="EMBL" id="PXYV01000003">
    <property type="protein sequence ID" value="PSR23741.1"/>
    <property type="molecule type" value="Genomic_DNA"/>
</dbReference>
<proteinExistence type="predicted"/>
<gene>
    <name evidence="2" type="ORF">C7B45_01615</name>
</gene>